<evidence type="ECO:0000256" key="1">
    <source>
        <dbReference type="SAM" id="MobiDB-lite"/>
    </source>
</evidence>
<keyword evidence="2" id="KW-1185">Reference proteome</keyword>
<feature type="compositionally biased region" description="Low complexity" evidence="1">
    <location>
        <begin position="169"/>
        <end position="181"/>
    </location>
</feature>
<name>A0A9R1TPV1_9HYME</name>
<feature type="compositionally biased region" description="Pro residues" evidence="1">
    <location>
        <begin position="151"/>
        <end position="168"/>
    </location>
</feature>
<dbReference type="GeneID" id="105272897"/>
<evidence type="ECO:0000313" key="2">
    <source>
        <dbReference type="Proteomes" id="UP000694866"/>
    </source>
</evidence>
<evidence type="ECO:0000313" key="3">
    <source>
        <dbReference type="RefSeq" id="XP_011313430.1"/>
    </source>
</evidence>
<dbReference type="Proteomes" id="UP000694866">
    <property type="component" value="Unplaced"/>
</dbReference>
<feature type="compositionally biased region" description="Basic and acidic residues" evidence="1">
    <location>
        <begin position="44"/>
        <end position="66"/>
    </location>
</feature>
<dbReference type="AlphaFoldDB" id="A0A9R1TPV1"/>
<protein>
    <submittedName>
        <fullName evidence="3">Leucine-rich repeat extensin-like protein 5</fullName>
    </submittedName>
</protein>
<organism evidence="2 3">
    <name type="scientific">Fopius arisanus</name>
    <dbReference type="NCBI Taxonomy" id="64838"/>
    <lineage>
        <taxon>Eukaryota</taxon>
        <taxon>Metazoa</taxon>
        <taxon>Ecdysozoa</taxon>
        <taxon>Arthropoda</taxon>
        <taxon>Hexapoda</taxon>
        <taxon>Insecta</taxon>
        <taxon>Pterygota</taxon>
        <taxon>Neoptera</taxon>
        <taxon>Endopterygota</taxon>
        <taxon>Hymenoptera</taxon>
        <taxon>Apocrita</taxon>
        <taxon>Ichneumonoidea</taxon>
        <taxon>Braconidae</taxon>
        <taxon>Opiinae</taxon>
        <taxon>Fopius</taxon>
    </lineage>
</organism>
<gene>
    <name evidence="3" type="primary">LOC105272897</name>
</gene>
<dbReference type="RefSeq" id="XP_011313430.1">
    <property type="nucleotide sequence ID" value="XM_011315128.1"/>
</dbReference>
<sequence length="194" mass="21802">MPTSGRVPYERGIYSLPLGEEAPPPSYPSAARRAQEEILAQARYETKRERWRAQAEASEKPQKKPQDQPQEPPQEKTPHKPLTKPPLDDDEVDPCDVSLHPRQPPRPTPHRRPTQTTTFRWPPRLPIVSLKTSSAPSPCFPYRSAQQSPPDAQPPHPQHPPLPRPRPPSAAVLPPRSPSSSYPIHHADPPLPRP</sequence>
<feature type="region of interest" description="Disordered" evidence="1">
    <location>
        <begin position="1"/>
        <end position="194"/>
    </location>
</feature>
<dbReference type="KEGG" id="fas:105272897"/>
<reference evidence="3" key="1">
    <citation type="submission" date="2025-08" db="UniProtKB">
        <authorList>
            <consortium name="RefSeq"/>
        </authorList>
    </citation>
    <scope>IDENTIFICATION</scope>
    <source>
        <strain evidence="3">USDA-PBARC FA_bdor</strain>
        <tissue evidence="3">Whole organism</tissue>
    </source>
</reference>
<proteinExistence type="predicted"/>
<accession>A0A9R1TPV1</accession>